<dbReference type="PIRSF" id="PIRSF002741">
    <property type="entry name" value="MppA"/>
    <property type="match status" value="1"/>
</dbReference>
<evidence type="ECO:0000313" key="6">
    <source>
        <dbReference type="EMBL" id="RSU01682.1"/>
    </source>
</evidence>
<dbReference type="SUPFAM" id="SSF53850">
    <property type="entry name" value="Periplasmic binding protein-like II"/>
    <property type="match status" value="1"/>
</dbReference>
<name>A0A430A4Q5_9ENTE</name>
<dbReference type="InterPro" id="IPR000914">
    <property type="entry name" value="SBP_5_dom"/>
</dbReference>
<comment type="similarity">
    <text evidence="1">Belongs to the bacterial solute-binding protein 5 family.</text>
</comment>
<sequence>MKKSKQFGMLALTGMAVLSLAACSGGGEKGGKANKETEKVDATTFPITVSNKEKPIKGGTLDVAMVTDSQFQGLFLWELYSDNTDVQFMAPSHESLFSADKDFQITDDGIAKLDIDKDKKQVTVTLQKDVKWSDGEKLTIEDVMYPYEIIGHKDYTGVRYDTTFTNVVGMDEYHSGKADTISGIKKVDDKTMTIDFKEMNPSMMQSGGGVWSYAAPKHALKDIAVKDLDSADVVRKHPITTGPYVMDKITPGESVVYVPNKHYHGEKPKLDKIVFTTTPSASVVEAMKSKKFDIALKVPTDMYPNYKDVEGYEILGREEQSYTYIGFKQGKWDKEKNEVVTDPNAKMADKNLRQAMGYALDNDSVGNEFYNGLRQNATALIPPIFKTFHNSEMKGYTQDVEKAKKLLADAGYKDVDGDGLVEDKKGEKLVIKFASMSGGETAQPLAEYYMDAWKEIGLDVQLTSGRLIDMQSFYDKLKQDDPEVDVYQGAWGVGSDPSPSGLYGRTAQFNYTRFADEKNDELLGAIDSEKSFDPDFRKKAFDEWQEYAFEEAFVIPTLYRHELQPVSKRVTGFDWNTDVYNVWEKVGVSSEER</sequence>
<dbReference type="Proteomes" id="UP000287101">
    <property type="component" value="Unassembled WGS sequence"/>
</dbReference>
<dbReference type="GO" id="GO:0042597">
    <property type="term" value="C:periplasmic space"/>
    <property type="evidence" value="ECO:0007669"/>
    <property type="project" value="UniProtKB-ARBA"/>
</dbReference>
<dbReference type="Pfam" id="PF00496">
    <property type="entry name" value="SBP_bac_5"/>
    <property type="match status" value="1"/>
</dbReference>
<evidence type="ECO:0000256" key="4">
    <source>
        <dbReference type="SAM" id="SignalP"/>
    </source>
</evidence>
<comment type="caution">
    <text evidence="6">The sequence shown here is derived from an EMBL/GenBank/DDBJ whole genome shotgun (WGS) entry which is preliminary data.</text>
</comment>
<dbReference type="EMBL" id="NGJY01000005">
    <property type="protein sequence ID" value="RSU01682.1"/>
    <property type="molecule type" value="Genomic_DNA"/>
</dbReference>
<evidence type="ECO:0000259" key="5">
    <source>
        <dbReference type="Pfam" id="PF00496"/>
    </source>
</evidence>
<keyword evidence="3 4" id="KW-0732">Signal</keyword>
<evidence type="ECO:0000313" key="7">
    <source>
        <dbReference type="Proteomes" id="UP000287101"/>
    </source>
</evidence>
<dbReference type="InterPro" id="IPR030678">
    <property type="entry name" value="Peptide/Ni-bd"/>
</dbReference>
<dbReference type="Gene3D" id="3.40.190.10">
    <property type="entry name" value="Periplasmic binding protein-like II"/>
    <property type="match status" value="1"/>
</dbReference>
<dbReference type="Gene3D" id="3.10.105.10">
    <property type="entry name" value="Dipeptide-binding Protein, Domain 3"/>
    <property type="match status" value="1"/>
</dbReference>
<evidence type="ECO:0000256" key="2">
    <source>
        <dbReference type="ARBA" id="ARBA00022448"/>
    </source>
</evidence>
<dbReference type="AlphaFoldDB" id="A0A430A4Q5"/>
<feature type="signal peptide" evidence="4">
    <location>
        <begin position="1"/>
        <end position="21"/>
    </location>
</feature>
<dbReference type="RefSeq" id="WP_126832848.1">
    <property type="nucleotide sequence ID" value="NZ_CBCRYB010000008.1"/>
</dbReference>
<proteinExistence type="inferred from homology"/>
<feature type="chain" id="PRO_5019388953" evidence="4">
    <location>
        <begin position="22"/>
        <end position="593"/>
    </location>
</feature>
<dbReference type="PROSITE" id="PS51257">
    <property type="entry name" value="PROKAR_LIPOPROTEIN"/>
    <property type="match status" value="1"/>
</dbReference>
<dbReference type="OrthoDB" id="9796817at2"/>
<dbReference type="GO" id="GO:1904680">
    <property type="term" value="F:peptide transmembrane transporter activity"/>
    <property type="evidence" value="ECO:0007669"/>
    <property type="project" value="TreeGrafter"/>
</dbReference>
<accession>A0A430A4Q5</accession>
<keyword evidence="2" id="KW-0813">Transport</keyword>
<keyword evidence="7" id="KW-1185">Reference proteome</keyword>
<organism evidence="6 7">
    <name type="scientific">Vagococcus fessus</name>
    <dbReference type="NCBI Taxonomy" id="120370"/>
    <lineage>
        <taxon>Bacteria</taxon>
        <taxon>Bacillati</taxon>
        <taxon>Bacillota</taxon>
        <taxon>Bacilli</taxon>
        <taxon>Lactobacillales</taxon>
        <taxon>Enterococcaceae</taxon>
        <taxon>Vagococcus</taxon>
    </lineage>
</organism>
<evidence type="ECO:0000256" key="1">
    <source>
        <dbReference type="ARBA" id="ARBA00005695"/>
    </source>
</evidence>
<protein>
    <submittedName>
        <fullName evidence="6">Oligopeptide ABC transporter substrate-binding protein</fullName>
    </submittedName>
</protein>
<dbReference type="GO" id="GO:0043190">
    <property type="term" value="C:ATP-binding cassette (ABC) transporter complex"/>
    <property type="evidence" value="ECO:0007669"/>
    <property type="project" value="InterPro"/>
</dbReference>
<dbReference type="PANTHER" id="PTHR30290">
    <property type="entry name" value="PERIPLASMIC BINDING COMPONENT OF ABC TRANSPORTER"/>
    <property type="match status" value="1"/>
</dbReference>
<dbReference type="CDD" id="cd08510">
    <property type="entry name" value="PBP2_Lactococcal_OppA_like"/>
    <property type="match status" value="1"/>
</dbReference>
<evidence type="ECO:0000256" key="3">
    <source>
        <dbReference type="ARBA" id="ARBA00022729"/>
    </source>
</evidence>
<gene>
    <name evidence="6" type="ORF">CBF31_10680</name>
</gene>
<reference evidence="6 7" key="1">
    <citation type="submission" date="2017-05" db="EMBL/GenBank/DDBJ databases">
        <title>Vagococcus spp. assemblies.</title>
        <authorList>
            <person name="Gulvik C.A."/>
        </authorList>
    </citation>
    <scope>NUCLEOTIDE SEQUENCE [LARGE SCALE GENOMIC DNA]</scope>
    <source>
        <strain evidence="6 7">CCUG 41755</strain>
    </source>
</reference>
<dbReference type="GO" id="GO:0015833">
    <property type="term" value="P:peptide transport"/>
    <property type="evidence" value="ECO:0007669"/>
    <property type="project" value="TreeGrafter"/>
</dbReference>
<dbReference type="Gene3D" id="3.90.76.10">
    <property type="entry name" value="Dipeptide-binding Protein, Domain 1"/>
    <property type="match status" value="1"/>
</dbReference>
<feature type="domain" description="Solute-binding protein family 5" evidence="5">
    <location>
        <begin position="114"/>
        <end position="505"/>
    </location>
</feature>
<dbReference type="InterPro" id="IPR039424">
    <property type="entry name" value="SBP_5"/>
</dbReference>
<dbReference type="PANTHER" id="PTHR30290:SF9">
    <property type="entry name" value="OLIGOPEPTIDE-BINDING PROTEIN APPA"/>
    <property type="match status" value="1"/>
</dbReference>